<feature type="domain" description="Glutamyl/glutaminyl-tRNA synthetase class Ib catalytic" evidence="8">
    <location>
        <begin position="8"/>
        <end position="160"/>
    </location>
</feature>
<dbReference type="InterPro" id="IPR014729">
    <property type="entry name" value="Rossmann-like_a/b/a_fold"/>
</dbReference>
<evidence type="ECO:0000256" key="4">
    <source>
        <dbReference type="ARBA" id="ARBA00022833"/>
    </source>
</evidence>
<dbReference type="RefSeq" id="WP_132806574.1">
    <property type="nucleotide sequence ID" value="NZ_SMAK01000005.1"/>
</dbReference>
<dbReference type="Gene3D" id="3.40.50.620">
    <property type="entry name" value="HUPs"/>
    <property type="match status" value="1"/>
</dbReference>
<name>A0A4V2UZB6_9HYPH</name>
<dbReference type="Proteomes" id="UP000295678">
    <property type="component" value="Unassembled WGS sequence"/>
</dbReference>
<dbReference type="PRINTS" id="PR00987">
    <property type="entry name" value="TRNASYNTHGLU"/>
</dbReference>
<organism evidence="9 10">
    <name type="scientific">Tepidamorphus gemmatus</name>
    <dbReference type="NCBI Taxonomy" id="747076"/>
    <lineage>
        <taxon>Bacteria</taxon>
        <taxon>Pseudomonadati</taxon>
        <taxon>Pseudomonadota</taxon>
        <taxon>Alphaproteobacteria</taxon>
        <taxon>Hyphomicrobiales</taxon>
        <taxon>Tepidamorphaceae</taxon>
        <taxon>Tepidamorphus</taxon>
    </lineage>
</organism>
<accession>A0A4V2UZB6</accession>
<evidence type="ECO:0000313" key="9">
    <source>
        <dbReference type="EMBL" id="TCT10738.1"/>
    </source>
</evidence>
<evidence type="ECO:0000256" key="7">
    <source>
        <dbReference type="RuleBase" id="RU363037"/>
    </source>
</evidence>
<dbReference type="GO" id="GO:0005524">
    <property type="term" value="F:ATP binding"/>
    <property type="evidence" value="ECO:0007669"/>
    <property type="project" value="UniProtKB-KW"/>
</dbReference>
<dbReference type="SUPFAM" id="SSF52374">
    <property type="entry name" value="Nucleotidylyl transferase"/>
    <property type="match status" value="1"/>
</dbReference>
<keyword evidence="3 7" id="KW-0547">Nucleotide-binding</keyword>
<protein>
    <submittedName>
        <fullName evidence="9">Glutamyl-Q tRNA(Asp) synthetase</fullName>
    </submittedName>
</protein>
<evidence type="ECO:0000256" key="5">
    <source>
        <dbReference type="ARBA" id="ARBA00022840"/>
    </source>
</evidence>
<keyword evidence="5 7" id="KW-0067">ATP-binding</keyword>
<keyword evidence="1 7" id="KW-0436">Ligase</keyword>
<evidence type="ECO:0000256" key="6">
    <source>
        <dbReference type="ARBA" id="ARBA00023146"/>
    </source>
</evidence>
<dbReference type="PANTHER" id="PTHR43311">
    <property type="entry name" value="GLUTAMATE--TRNA LIGASE"/>
    <property type="match status" value="1"/>
</dbReference>
<dbReference type="OrthoDB" id="9807503at2"/>
<dbReference type="PROSITE" id="PS00178">
    <property type="entry name" value="AA_TRNA_LIGASE_I"/>
    <property type="match status" value="1"/>
</dbReference>
<dbReference type="InterPro" id="IPR020058">
    <property type="entry name" value="Glu/Gln-tRNA-synth_Ib_cat-dom"/>
</dbReference>
<dbReference type="GO" id="GO:0006424">
    <property type="term" value="P:glutamyl-tRNA aminoacylation"/>
    <property type="evidence" value="ECO:0007669"/>
    <property type="project" value="TreeGrafter"/>
</dbReference>
<keyword evidence="10" id="KW-1185">Reference proteome</keyword>
<comment type="caution">
    <text evidence="9">The sequence shown here is derived from an EMBL/GenBank/DDBJ whole genome shotgun (WGS) entry which is preliminary data.</text>
</comment>
<dbReference type="EMBL" id="SMAK01000005">
    <property type="protein sequence ID" value="TCT10738.1"/>
    <property type="molecule type" value="Genomic_DNA"/>
</dbReference>
<reference evidence="9 10" key="1">
    <citation type="submission" date="2019-03" db="EMBL/GenBank/DDBJ databases">
        <title>Genomic Encyclopedia of Type Strains, Phase IV (KMG-IV): sequencing the most valuable type-strain genomes for metagenomic binning, comparative biology and taxonomic classification.</title>
        <authorList>
            <person name="Goeker M."/>
        </authorList>
    </citation>
    <scope>NUCLEOTIDE SEQUENCE [LARGE SCALE GENOMIC DNA]</scope>
    <source>
        <strain evidence="9 10">DSM 19345</strain>
    </source>
</reference>
<evidence type="ECO:0000256" key="2">
    <source>
        <dbReference type="ARBA" id="ARBA00022723"/>
    </source>
</evidence>
<dbReference type="Pfam" id="PF00749">
    <property type="entry name" value="tRNA-synt_1c"/>
    <property type="match status" value="2"/>
</dbReference>
<evidence type="ECO:0000259" key="8">
    <source>
        <dbReference type="Pfam" id="PF00749"/>
    </source>
</evidence>
<keyword evidence="2" id="KW-0479">Metal-binding</keyword>
<dbReference type="PANTHER" id="PTHR43311:SF1">
    <property type="entry name" value="GLUTAMYL-Q TRNA(ASP) SYNTHETASE"/>
    <property type="match status" value="1"/>
</dbReference>
<evidence type="ECO:0000256" key="3">
    <source>
        <dbReference type="ARBA" id="ARBA00022741"/>
    </source>
</evidence>
<keyword evidence="4" id="KW-0862">Zinc</keyword>
<keyword evidence="7" id="KW-0648">Protein biosynthesis</keyword>
<sequence length="303" mass="33144">MAEIPILRFAPSPNGELHLGHALSALLAHGAADRLGGRFLLRLEDIDRDRCRPVYEAGILRDLAWLGLTWEQPVRRQSEHFDDYRAAAARLADMGLLFACSCSRAKIAAAVAEREAQGIIWPRDPDGAPLYPGTCRAVRADRAAIGRAEAGEVALRLDIARALATIPDSLSWSEHGEAFYRDAFDLSSRGARISADPAAWGDVVICRKGSPTSYHLAVVVDDALQGITHVTRGRDLYWATSVHRLLQVLLGLPAPAYAHHRLLTGPDGLKLAKSRRDLSLRALREAGHSPRDIRRMAGLPADR</sequence>
<evidence type="ECO:0000256" key="1">
    <source>
        <dbReference type="ARBA" id="ARBA00022598"/>
    </source>
</evidence>
<dbReference type="NCBIfam" id="NF004315">
    <property type="entry name" value="PRK05710.1-4"/>
    <property type="match status" value="1"/>
</dbReference>
<dbReference type="AlphaFoldDB" id="A0A4V2UZB6"/>
<dbReference type="InterPro" id="IPR049940">
    <property type="entry name" value="GluQ/Sye"/>
</dbReference>
<gene>
    <name evidence="9" type="ORF">EDC22_105239</name>
</gene>
<proteinExistence type="inferred from homology"/>
<dbReference type="GO" id="GO:0005829">
    <property type="term" value="C:cytosol"/>
    <property type="evidence" value="ECO:0007669"/>
    <property type="project" value="TreeGrafter"/>
</dbReference>
<keyword evidence="6 7" id="KW-0030">Aminoacyl-tRNA synthetase</keyword>
<feature type="domain" description="Glutamyl/glutaminyl-tRNA synthetase class Ib catalytic" evidence="8">
    <location>
        <begin position="192"/>
        <end position="289"/>
    </location>
</feature>
<dbReference type="InterPro" id="IPR000924">
    <property type="entry name" value="Glu/Gln-tRNA-synth"/>
</dbReference>
<comment type="similarity">
    <text evidence="7">Belongs to the class-I aminoacyl-tRNA synthetase family.</text>
</comment>
<evidence type="ECO:0000313" key="10">
    <source>
        <dbReference type="Proteomes" id="UP000295678"/>
    </source>
</evidence>
<dbReference type="InterPro" id="IPR001412">
    <property type="entry name" value="aa-tRNA-synth_I_CS"/>
</dbReference>
<dbReference type="GO" id="GO:0004818">
    <property type="term" value="F:glutamate-tRNA ligase activity"/>
    <property type="evidence" value="ECO:0007669"/>
    <property type="project" value="TreeGrafter"/>
</dbReference>